<feature type="domain" description="Radical SAM core" evidence="5">
    <location>
        <begin position="171"/>
        <end position="413"/>
    </location>
</feature>
<reference evidence="6" key="2">
    <citation type="journal article" date="2021" name="PeerJ">
        <title>Extensive microbial diversity within the chicken gut microbiome revealed by metagenomics and culture.</title>
        <authorList>
            <person name="Gilroy R."/>
            <person name="Ravi A."/>
            <person name="Getino M."/>
            <person name="Pursley I."/>
            <person name="Horton D.L."/>
            <person name="Alikhan N.F."/>
            <person name="Baker D."/>
            <person name="Gharbi K."/>
            <person name="Hall N."/>
            <person name="Watson M."/>
            <person name="Adriaenssens E.M."/>
            <person name="Foster-Nyarko E."/>
            <person name="Jarju S."/>
            <person name="Secka A."/>
            <person name="Antonio M."/>
            <person name="Oren A."/>
            <person name="Chaudhuri R.R."/>
            <person name="La Ragione R."/>
            <person name="Hildebrand F."/>
            <person name="Pallen M.J."/>
        </authorList>
    </citation>
    <scope>NUCLEOTIDE SEQUENCE</scope>
    <source>
        <strain evidence="6">ChiBcec7-5410</strain>
    </source>
</reference>
<dbReference type="PANTHER" id="PTHR13932">
    <property type="entry name" value="COPROPORPHYRINIGEN III OXIDASE"/>
    <property type="match status" value="1"/>
</dbReference>
<evidence type="ECO:0000256" key="4">
    <source>
        <dbReference type="ARBA" id="ARBA00023014"/>
    </source>
</evidence>
<keyword evidence="1" id="KW-0949">S-adenosyl-L-methionine</keyword>
<dbReference type="SFLD" id="SFLDG01065">
    <property type="entry name" value="anaerobic_coproporphyrinogen-I"/>
    <property type="match status" value="1"/>
</dbReference>
<keyword evidence="2" id="KW-0479">Metal-binding</keyword>
<dbReference type="NCBIfam" id="TIGR03994">
    <property type="entry name" value="rSAM_HemZ"/>
    <property type="match status" value="1"/>
</dbReference>
<dbReference type="InterPro" id="IPR013785">
    <property type="entry name" value="Aldolase_TIM"/>
</dbReference>
<dbReference type="PROSITE" id="PS51918">
    <property type="entry name" value="RADICAL_SAM"/>
    <property type="match status" value="1"/>
</dbReference>
<reference evidence="6" key="1">
    <citation type="submission" date="2020-10" db="EMBL/GenBank/DDBJ databases">
        <authorList>
            <person name="Gilroy R."/>
        </authorList>
    </citation>
    <scope>NUCLEOTIDE SEQUENCE</scope>
    <source>
        <strain evidence="6">ChiBcec7-5410</strain>
    </source>
</reference>
<accession>A0A9D1H7V4</accession>
<dbReference type="InterPro" id="IPR023995">
    <property type="entry name" value="HemZ"/>
</dbReference>
<dbReference type="GO" id="GO:0046872">
    <property type="term" value="F:metal ion binding"/>
    <property type="evidence" value="ECO:0007669"/>
    <property type="project" value="UniProtKB-KW"/>
</dbReference>
<dbReference type="EMBL" id="DVLW01000239">
    <property type="protein sequence ID" value="HIT95258.1"/>
    <property type="molecule type" value="Genomic_DNA"/>
</dbReference>
<gene>
    <name evidence="6" type="primary">hemZ</name>
    <name evidence="6" type="ORF">IAC43_08725</name>
</gene>
<name>A0A9D1H7V4_9FIRM</name>
<dbReference type="Proteomes" id="UP000824160">
    <property type="component" value="Unassembled WGS sequence"/>
</dbReference>
<dbReference type="GO" id="GO:0006779">
    <property type="term" value="P:porphyrin-containing compound biosynthetic process"/>
    <property type="evidence" value="ECO:0007669"/>
    <property type="project" value="TreeGrafter"/>
</dbReference>
<dbReference type="SFLD" id="SFLDG01082">
    <property type="entry name" value="B12-binding_domain_containing"/>
    <property type="match status" value="1"/>
</dbReference>
<dbReference type="GO" id="GO:0051989">
    <property type="term" value="F:coproporphyrinogen dehydrogenase activity"/>
    <property type="evidence" value="ECO:0007669"/>
    <property type="project" value="UniProtKB-EC"/>
</dbReference>
<dbReference type="PANTHER" id="PTHR13932:SF1">
    <property type="entry name" value="OXYGEN-INDEPENDENT COPROPORPHYRINOGEN-III OXIDASE-LIKE PROTEIN HEMZ"/>
    <property type="match status" value="1"/>
</dbReference>
<sequence length="515" mass="58311">MADKMQTALVFEGNNFKYEMENVTKLFFPLRHFAFRYDGVVPEDNYIFFSMREMEDGSVKLMVQISLPAEKETPEIRSSRESCLQGGLIENKYESELARLLYAQLNEATGIRPAWGILTGVRPVKLVQKRLDTGMTDEEIKGEMKAQDLVSDGKLSLALKIAHVQARLLQNRTNRDYSLYLSIPYCPSRCSYCSFVSQAITGKKAQELLPRYLMALIKELRVTAEVAKEQGMRLRSIYLGGGTPTVLSASQLRQLTGAVKDYFLSGSDNRGDGRIEYTIEAGRPDTITPEKLEVIKNSGATRISINPQTFSDAVLQKIGRKHSAQDVIDCYHMARQMGFDDINMDLIAGLPGDDYEGFCRSLDTAASLRPENITVHSLTVKRSSALYDGIEEMEDYRPVQRMMDYAESKLIGDGYDPYYLYRQKNTVGNLENVGYALPGYWGEYNVYIMEEIQNIFACGAGAVSKVLRPGGLDRIYNFKYPYEYLDRFADILERKQQLSQLLSEAGKEWDHGIGR</sequence>
<dbReference type="AlphaFoldDB" id="A0A9D1H7V4"/>
<organism evidence="6 7">
    <name type="scientific">Candidatus Faecivivens stercoripullorum</name>
    <dbReference type="NCBI Taxonomy" id="2840805"/>
    <lineage>
        <taxon>Bacteria</taxon>
        <taxon>Bacillati</taxon>
        <taxon>Bacillota</taxon>
        <taxon>Clostridia</taxon>
        <taxon>Eubacteriales</taxon>
        <taxon>Oscillospiraceae</taxon>
        <taxon>Oscillospiraceae incertae sedis</taxon>
        <taxon>Candidatus Faecivivens</taxon>
    </lineage>
</organism>
<dbReference type="InterPro" id="IPR058240">
    <property type="entry name" value="rSAM_sf"/>
</dbReference>
<comment type="caution">
    <text evidence="6">The sequence shown here is derived from an EMBL/GenBank/DDBJ whole genome shotgun (WGS) entry which is preliminary data.</text>
</comment>
<dbReference type="InterPro" id="IPR034505">
    <property type="entry name" value="Coproporphyrinogen-III_oxidase"/>
</dbReference>
<evidence type="ECO:0000313" key="6">
    <source>
        <dbReference type="EMBL" id="HIT95258.1"/>
    </source>
</evidence>
<evidence type="ECO:0000256" key="2">
    <source>
        <dbReference type="ARBA" id="ARBA00022723"/>
    </source>
</evidence>
<dbReference type="EC" id="1.3.98.3" evidence="6"/>
<dbReference type="GO" id="GO:0051539">
    <property type="term" value="F:4 iron, 4 sulfur cluster binding"/>
    <property type="evidence" value="ECO:0007669"/>
    <property type="project" value="TreeGrafter"/>
</dbReference>
<evidence type="ECO:0000259" key="5">
    <source>
        <dbReference type="PROSITE" id="PS51918"/>
    </source>
</evidence>
<dbReference type="SMART" id="SM00729">
    <property type="entry name" value="Elp3"/>
    <property type="match status" value="1"/>
</dbReference>
<keyword evidence="6" id="KW-0560">Oxidoreductase</keyword>
<evidence type="ECO:0000256" key="3">
    <source>
        <dbReference type="ARBA" id="ARBA00023004"/>
    </source>
</evidence>
<dbReference type="GO" id="GO:0005737">
    <property type="term" value="C:cytoplasm"/>
    <property type="evidence" value="ECO:0007669"/>
    <property type="project" value="TreeGrafter"/>
</dbReference>
<dbReference type="SFLD" id="SFLDS00029">
    <property type="entry name" value="Radical_SAM"/>
    <property type="match status" value="1"/>
</dbReference>
<dbReference type="SFLD" id="SFLDF00310">
    <property type="entry name" value="oxygen-independent_coproporphy"/>
    <property type="match status" value="1"/>
</dbReference>
<proteinExistence type="predicted"/>
<evidence type="ECO:0000313" key="7">
    <source>
        <dbReference type="Proteomes" id="UP000824160"/>
    </source>
</evidence>
<dbReference type="InterPro" id="IPR006638">
    <property type="entry name" value="Elp3/MiaA/NifB-like_rSAM"/>
</dbReference>
<keyword evidence="3" id="KW-0408">Iron</keyword>
<dbReference type="Gene3D" id="3.20.20.70">
    <property type="entry name" value="Aldolase class I"/>
    <property type="match status" value="1"/>
</dbReference>
<dbReference type="SUPFAM" id="SSF102114">
    <property type="entry name" value="Radical SAM enzymes"/>
    <property type="match status" value="1"/>
</dbReference>
<evidence type="ECO:0000256" key="1">
    <source>
        <dbReference type="ARBA" id="ARBA00022691"/>
    </source>
</evidence>
<protein>
    <submittedName>
        <fullName evidence="6">Coproporphyrinogen dehydrogenase HemZ</fullName>
        <ecNumber evidence="6">1.3.98.3</ecNumber>
    </submittedName>
</protein>
<keyword evidence="4" id="KW-0411">Iron-sulfur</keyword>
<dbReference type="CDD" id="cd01335">
    <property type="entry name" value="Radical_SAM"/>
    <property type="match status" value="1"/>
</dbReference>
<dbReference type="Pfam" id="PF04055">
    <property type="entry name" value="Radical_SAM"/>
    <property type="match status" value="1"/>
</dbReference>
<dbReference type="InterPro" id="IPR007197">
    <property type="entry name" value="rSAM"/>
</dbReference>